<reference evidence="9" key="1">
    <citation type="submission" date="2020-09" db="EMBL/GenBank/DDBJ databases">
        <authorList>
            <person name="Yoon J.-W."/>
        </authorList>
    </citation>
    <scope>NUCLEOTIDE SEQUENCE</scope>
    <source>
        <strain evidence="9">KMU-158</strain>
    </source>
</reference>
<evidence type="ECO:0000256" key="5">
    <source>
        <dbReference type="SAM" id="MobiDB-lite"/>
    </source>
</evidence>
<feature type="domain" description="TonB-dependent receptor plug" evidence="8">
    <location>
        <begin position="58"/>
        <end position="157"/>
    </location>
</feature>
<keyword evidence="3" id="KW-0998">Cell outer membrane</keyword>
<evidence type="ECO:0000256" key="6">
    <source>
        <dbReference type="SAM" id="SignalP"/>
    </source>
</evidence>
<feature type="region of interest" description="Disordered" evidence="5">
    <location>
        <begin position="309"/>
        <end position="330"/>
    </location>
</feature>
<comment type="similarity">
    <text evidence="4">Belongs to the TonB-dependent receptor family.</text>
</comment>
<evidence type="ECO:0000256" key="3">
    <source>
        <dbReference type="ARBA" id="ARBA00023237"/>
    </source>
</evidence>
<gene>
    <name evidence="9" type="ORF">IB286_02765</name>
</gene>
<feature type="signal peptide" evidence="6">
    <location>
        <begin position="1"/>
        <end position="27"/>
    </location>
</feature>
<keyword evidence="6" id="KW-0732">Signal</keyword>
<dbReference type="Gene3D" id="2.40.170.20">
    <property type="entry name" value="TonB-dependent receptor, beta-barrel domain"/>
    <property type="match status" value="1"/>
</dbReference>
<dbReference type="GO" id="GO:0009279">
    <property type="term" value="C:cell outer membrane"/>
    <property type="evidence" value="ECO:0007669"/>
    <property type="project" value="UniProtKB-SubCell"/>
</dbReference>
<dbReference type="Pfam" id="PF00593">
    <property type="entry name" value="TonB_dep_Rec_b-barrel"/>
    <property type="match status" value="1"/>
</dbReference>
<keyword evidence="9" id="KW-0675">Receptor</keyword>
<dbReference type="InterPro" id="IPR036942">
    <property type="entry name" value="Beta-barrel_TonB_sf"/>
</dbReference>
<comment type="subcellular location">
    <subcellularLocation>
        <location evidence="1 4">Cell outer membrane</location>
    </subcellularLocation>
</comment>
<evidence type="ECO:0000313" key="9">
    <source>
        <dbReference type="EMBL" id="MBD2857914.1"/>
    </source>
</evidence>
<dbReference type="InterPro" id="IPR012910">
    <property type="entry name" value="Plug_dom"/>
</dbReference>
<dbReference type="InterPro" id="IPR037066">
    <property type="entry name" value="Plug_dom_sf"/>
</dbReference>
<dbReference type="Gene3D" id="2.170.130.10">
    <property type="entry name" value="TonB-dependent receptor, plug domain"/>
    <property type="match status" value="1"/>
</dbReference>
<evidence type="ECO:0000256" key="1">
    <source>
        <dbReference type="ARBA" id="ARBA00004442"/>
    </source>
</evidence>
<keyword evidence="2 4" id="KW-0472">Membrane</keyword>
<comment type="caution">
    <text evidence="9">The sequence shown here is derived from an EMBL/GenBank/DDBJ whole genome shotgun (WGS) entry which is preliminary data.</text>
</comment>
<dbReference type="SUPFAM" id="SSF56935">
    <property type="entry name" value="Porins"/>
    <property type="match status" value="1"/>
</dbReference>
<sequence>MKKKLVNYGLVPAFTLSALSLAVQAQAQDMESFKPTLEEVVVVGRMKSAAQDIVIERMESEQVVDFIGAEQIARVGDSTVAQAVRRVPGLTLVDGKYVYVRGLGERYASTLLNGASVPSPDLTRSVLPLDILPSSIVSSIAVQKTFSADMPANFGGGSVDIRTNGIPNFRTFTLELSGGFNSISDDLLTYNGGSDDKWGKDDGTRGFSSAIDSALRTYRTSVDAPEGDVSPQAIQATFARNGQDITLAQAEAINAQLASEVYRDLNISEESKSLNDSGISLTVGDLFDLGNMWEVGVLADLSYDKSTRSTTSYSRDELDPDEEFKERNESNTNVSITAALNFGVRYGDDHRIESKNLFLRNTDDEVYISNNYTQSTSYSSGQGFRDYGYRFEERELEIYQLEGSHQLGYDTREKLGLSESIFDDLKIEWFYSDSTATTSIPSETSIQAQISRDVANNVITSTSLLSGPRMMNVRFTDLEDQVESSGIKMSWPFTLGDFAFEITAGSMSDRKTRTYKQTDFSIGSTNTSSEYIATLNDPISSALSDENILNPDYDYRLIYQSGLSRSYIAAVASDAYYGDFEVFWNETLRLEVGARFEDYKQFSCPWQPYRVIGSQVRFDPTDQSGEFPDCTFQQDDIYPTLAATYIRPDFLAEEFQLRFGVSETNVKPDLREVSDASYRDPLDENVIVSGNPDVRPSGITNYDVRAEWMFSTGDNLAISMFYKDITDPIAFFLSAGAENTQSATIENAESGSIKGVEIEWLKYLSFLGDFASQFYVSGNLTLADSELVVGDAINVNVKNRVRSLDNASDYVINFQLGFDSEDEKHAATLVFNEYGERVRAGGIGSLDDSMEQPFTSLDLVYTYYPTESVTVKFSAKNILEDNVEVKTGDIVTYEREVGTSYGLSVKYNY</sequence>
<dbReference type="PANTHER" id="PTHR40980:SF5">
    <property type="entry name" value="TONB-DEPENDENT RECEPTOR"/>
    <property type="match status" value="1"/>
</dbReference>
<evidence type="ECO:0000256" key="2">
    <source>
        <dbReference type="ARBA" id="ARBA00023136"/>
    </source>
</evidence>
<name>A0A927GW02_9GAMM</name>
<dbReference type="InterPro" id="IPR000531">
    <property type="entry name" value="Beta-barrel_TonB"/>
</dbReference>
<organism evidence="9 10">
    <name type="scientific">Spongiibacter pelagi</name>
    <dbReference type="NCBI Taxonomy" id="2760804"/>
    <lineage>
        <taxon>Bacteria</taxon>
        <taxon>Pseudomonadati</taxon>
        <taxon>Pseudomonadota</taxon>
        <taxon>Gammaproteobacteria</taxon>
        <taxon>Cellvibrionales</taxon>
        <taxon>Spongiibacteraceae</taxon>
        <taxon>Spongiibacter</taxon>
    </lineage>
</organism>
<proteinExistence type="inferred from homology"/>
<dbReference type="Pfam" id="PF07715">
    <property type="entry name" value="Plug"/>
    <property type="match status" value="1"/>
</dbReference>
<evidence type="ECO:0000313" key="10">
    <source>
        <dbReference type="Proteomes" id="UP000610558"/>
    </source>
</evidence>
<evidence type="ECO:0000259" key="7">
    <source>
        <dbReference type="Pfam" id="PF00593"/>
    </source>
</evidence>
<dbReference type="RefSeq" id="WP_190762183.1">
    <property type="nucleotide sequence ID" value="NZ_JACXLD010000001.1"/>
</dbReference>
<evidence type="ECO:0000259" key="8">
    <source>
        <dbReference type="Pfam" id="PF07715"/>
    </source>
</evidence>
<keyword evidence="10" id="KW-1185">Reference proteome</keyword>
<evidence type="ECO:0000256" key="4">
    <source>
        <dbReference type="RuleBase" id="RU003357"/>
    </source>
</evidence>
<dbReference type="AlphaFoldDB" id="A0A927GW02"/>
<dbReference type="PANTHER" id="PTHR40980">
    <property type="entry name" value="PLUG DOMAIN-CONTAINING PROTEIN"/>
    <property type="match status" value="1"/>
</dbReference>
<dbReference type="EMBL" id="JACXLD010000001">
    <property type="protein sequence ID" value="MBD2857914.1"/>
    <property type="molecule type" value="Genomic_DNA"/>
</dbReference>
<protein>
    <submittedName>
        <fullName evidence="9">TonB-dependent receptor plug domain-containing protein</fullName>
    </submittedName>
</protein>
<accession>A0A927GW02</accession>
<dbReference type="Proteomes" id="UP000610558">
    <property type="component" value="Unassembled WGS sequence"/>
</dbReference>
<keyword evidence="4" id="KW-0798">TonB box</keyword>
<feature type="chain" id="PRO_5037473786" evidence="6">
    <location>
        <begin position="28"/>
        <end position="909"/>
    </location>
</feature>
<feature type="domain" description="TonB-dependent receptor-like beta-barrel" evidence="7">
    <location>
        <begin position="368"/>
        <end position="878"/>
    </location>
</feature>